<evidence type="ECO:0000256" key="2">
    <source>
        <dbReference type="ARBA" id="ARBA00022737"/>
    </source>
</evidence>
<name>A0A4Y2WCC2_ARAVE</name>
<dbReference type="SUPFAM" id="SSF57667">
    <property type="entry name" value="beta-beta-alpha zinc fingers"/>
    <property type="match status" value="2"/>
</dbReference>
<keyword evidence="4" id="KW-0862">Zinc</keyword>
<dbReference type="OrthoDB" id="10027876at2759"/>
<keyword evidence="1" id="KW-0479">Metal-binding</keyword>
<dbReference type="Proteomes" id="UP000499080">
    <property type="component" value="Unassembled WGS sequence"/>
</dbReference>
<evidence type="ECO:0000256" key="5">
    <source>
        <dbReference type="PROSITE-ProRule" id="PRU00042"/>
    </source>
</evidence>
<feature type="non-terminal residue" evidence="7">
    <location>
        <position position="145"/>
    </location>
</feature>
<sequence>MQDHDEQNPHKCNQCPMAFHGKGRLRKHYECHMEEKPFKCNYCCDYASKRKENLKRHIGYRHESQLSSQQIPSKKKFKCEKCSRKFIKESAFNAHVLNICDPNRFTCDQCSSKFRFESKLIHHYRVHTGEKPFKCDHCAYAASSK</sequence>
<protein>
    <recommendedName>
        <fullName evidence="6">C2H2-type domain-containing protein</fullName>
    </recommendedName>
</protein>
<evidence type="ECO:0000256" key="1">
    <source>
        <dbReference type="ARBA" id="ARBA00022723"/>
    </source>
</evidence>
<proteinExistence type="predicted"/>
<gene>
    <name evidence="7" type="ORF">AVEN_92178_1</name>
</gene>
<keyword evidence="2" id="KW-0677">Repeat</keyword>
<dbReference type="PROSITE" id="PS50157">
    <property type="entry name" value="ZINC_FINGER_C2H2_2"/>
    <property type="match status" value="2"/>
</dbReference>
<evidence type="ECO:0000313" key="8">
    <source>
        <dbReference type="Proteomes" id="UP000499080"/>
    </source>
</evidence>
<dbReference type="Pfam" id="PF00096">
    <property type="entry name" value="zf-C2H2"/>
    <property type="match status" value="1"/>
</dbReference>
<dbReference type="PANTHER" id="PTHR24379">
    <property type="entry name" value="KRAB AND ZINC FINGER DOMAIN-CONTAINING"/>
    <property type="match status" value="1"/>
</dbReference>
<feature type="domain" description="C2H2-type" evidence="6">
    <location>
        <begin position="105"/>
        <end position="132"/>
    </location>
</feature>
<organism evidence="7 8">
    <name type="scientific">Araneus ventricosus</name>
    <name type="common">Orbweaver spider</name>
    <name type="synonym">Epeira ventricosa</name>
    <dbReference type="NCBI Taxonomy" id="182803"/>
    <lineage>
        <taxon>Eukaryota</taxon>
        <taxon>Metazoa</taxon>
        <taxon>Ecdysozoa</taxon>
        <taxon>Arthropoda</taxon>
        <taxon>Chelicerata</taxon>
        <taxon>Arachnida</taxon>
        <taxon>Araneae</taxon>
        <taxon>Araneomorphae</taxon>
        <taxon>Entelegynae</taxon>
        <taxon>Araneoidea</taxon>
        <taxon>Araneidae</taxon>
        <taxon>Araneus</taxon>
    </lineage>
</organism>
<dbReference type="AlphaFoldDB" id="A0A4Y2WCC2"/>
<keyword evidence="3 5" id="KW-0863">Zinc-finger</keyword>
<keyword evidence="8" id="KW-1185">Reference proteome</keyword>
<accession>A0A4Y2WCC2</accession>
<evidence type="ECO:0000256" key="4">
    <source>
        <dbReference type="ARBA" id="ARBA00022833"/>
    </source>
</evidence>
<dbReference type="SMART" id="SM00355">
    <property type="entry name" value="ZnF_C2H2"/>
    <property type="match status" value="4"/>
</dbReference>
<evidence type="ECO:0000313" key="7">
    <source>
        <dbReference type="EMBL" id="GBO34304.1"/>
    </source>
</evidence>
<feature type="domain" description="C2H2-type" evidence="6">
    <location>
        <begin position="10"/>
        <end position="37"/>
    </location>
</feature>
<dbReference type="GO" id="GO:0008270">
    <property type="term" value="F:zinc ion binding"/>
    <property type="evidence" value="ECO:0007669"/>
    <property type="project" value="UniProtKB-KW"/>
</dbReference>
<comment type="caution">
    <text evidence="7">The sequence shown here is derived from an EMBL/GenBank/DDBJ whole genome shotgun (WGS) entry which is preliminary data.</text>
</comment>
<dbReference type="EMBL" id="BGPR01058097">
    <property type="protein sequence ID" value="GBO34304.1"/>
    <property type="molecule type" value="Genomic_DNA"/>
</dbReference>
<dbReference type="PANTHER" id="PTHR24379:SF121">
    <property type="entry name" value="C2H2-TYPE DOMAIN-CONTAINING PROTEIN"/>
    <property type="match status" value="1"/>
</dbReference>
<reference evidence="7 8" key="1">
    <citation type="journal article" date="2019" name="Sci. Rep.">
        <title>Orb-weaving spider Araneus ventricosus genome elucidates the spidroin gene catalogue.</title>
        <authorList>
            <person name="Kono N."/>
            <person name="Nakamura H."/>
            <person name="Ohtoshi R."/>
            <person name="Moran D.A.P."/>
            <person name="Shinohara A."/>
            <person name="Yoshida Y."/>
            <person name="Fujiwara M."/>
            <person name="Mori M."/>
            <person name="Tomita M."/>
            <person name="Arakawa K."/>
        </authorList>
    </citation>
    <scope>NUCLEOTIDE SEQUENCE [LARGE SCALE GENOMIC DNA]</scope>
</reference>
<dbReference type="InterPro" id="IPR013087">
    <property type="entry name" value="Znf_C2H2_type"/>
</dbReference>
<dbReference type="Gene3D" id="3.30.160.60">
    <property type="entry name" value="Classic Zinc Finger"/>
    <property type="match status" value="4"/>
</dbReference>
<evidence type="ECO:0000259" key="6">
    <source>
        <dbReference type="PROSITE" id="PS50157"/>
    </source>
</evidence>
<dbReference type="InterPro" id="IPR036236">
    <property type="entry name" value="Znf_C2H2_sf"/>
</dbReference>
<evidence type="ECO:0000256" key="3">
    <source>
        <dbReference type="ARBA" id="ARBA00022771"/>
    </source>
</evidence>
<dbReference type="PROSITE" id="PS00028">
    <property type="entry name" value="ZINC_FINGER_C2H2_1"/>
    <property type="match status" value="2"/>
</dbReference>